<organism evidence="4 5">
    <name type="scientific">Pythium oligandrum</name>
    <name type="common">Mycoparasitic fungus</name>
    <dbReference type="NCBI Taxonomy" id="41045"/>
    <lineage>
        <taxon>Eukaryota</taxon>
        <taxon>Sar</taxon>
        <taxon>Stramenopiles</taxon>
        <taxon>Oomycota</taxon>
        <taxon>Peronosporomycetes</taxon>
        <taxon>Pythiales</taxon>
        <taxon>Pythiaceae</taxon>
        <taxon>Pythium</taxon>
    </lineage>
</organism>
<gene>
    <name evidence="4" type="ORF">Poli38472_002361</name>
</gene>
<keyword evidence="5" id="KW-1185">Reference proteome</keyword>
<evidence type="ECO:0000313" key="4">
    <source>
        <dbReference type="EMBL" id="TMW63420.1"/>
    </source>
</evidence>
<proteinExistence type="predicted"/>
<accession>A0A8K1FH23</accession>
<feature type="compositionally biased region" description="Basic residues" evidence="1">
    <location>
        <begin position="111"/>
        <end position="123"/>
    </location>
</feature>
<feature type="transmembrane region" description="Helical" evidence="2">
    <location>
        <begin position="143"/>
        <end position="164"/>
    </location>
</feature>
<evidence type="ECO:0000256" key="1">
    <source>
        <dbReference type="SAM" id="MobiDB-lite"/>
    </source>
</evidence>
<protein>
    <submittedName>
        <fullName evidence="4">Uncharacterized protein</fullName>
    </submittedName>
</protein>
<evidence type="ECO:0000256" key="3">
    <source>
        <dbReference type="SAM" id="SignalP"/>
    </source>
</evidence>
<evidence type="ECO:0000256" key="2">
    <source>
        <dbReference type="SAM" id="Phobius"/>
    </source>
</evidence>
<reference evidence="4" key="1">
    <citation type="submission" date="2019-03" db="EMBL/GenBank/DDBJ databases">
        <title>Long read genome sequence of the mycoparasitic Pythium oligandrum ATCC 38472 isolated from sugarbeet rhizosphere.</title>
        <authorList>
            <person name="Gaulin E."/>
        </authorList>
    </citation>
    <scope>NUCLEOTIDE SEQUENCE</scope>
    <source>
        <strain evidence="4">ATCC 38472_TT</strain>
    </source>
</reference>
<name>A0A8K1FH23_PYTOL</name>
<dbReference type="AlphaFoldDB" id="A0A8K1FH23"/>
<sequence length="187" mass="20529">MRGLLALLVVLAALALSAQYTVADVVHEETVDASGAAGEPKLTEEAFAKIFEKLSTKCQKEIEANPTDPSQLSERCRAEFGRKIQRYMERQKEGDKPEKKAKKQKQEKPKKEKKAKKKSRKPSRAAQEAAAAAKKEEEYQQTVMTIVGFIGTLIAVVIGAMCVINRKLKAAGMYYPADPAEPANCCG</sequence>
<comment type="caution">
    <text evidence="4">The sequence shown here is derived from an EMBL/GenBank/DDBJ whole genome shotgun (WGS) entry which is preliminary data.</text>
</comment>
<feature type="signal peptide" evidence="3">
    <location>
        <begin position="1"/>
        <end position="23"/>
    </location>
</feature>
<evidence type="ECO:0000313" key="5">
    <source>
        <dbReference type="Proteomes" id="UP000794436"/>
    </source>
</evidence>
<feature type="chain" id="PRO_5035444364" evidence="3">
    <location>
        <begin position="24"/>
        <end position="187"/>
    </location>
</feature>
<keyword evidence="3" id="KW-0732">Signal</keyword>
<dbReference type="Proteomes" id="UP000794436">
    <property type="component" value="Unassembled WGS sequence"/>
</dbReference>
<dbReference type="EMBL" id="SPLM01000072">
    <property type="protein sequence ID" value="TMW63420.1"/>
    <property type="molecule type" value="Genomic_DNA"/>
</dbReference>
<feature type="region of interest" description="Disordered" evidence="1">
    <location>
        <begin position="87"/>
        <end position="134"/>
    </location>
</feature>
<feature type="compositionally biased region" description="Basic and acidic residues" evidence="1">
    <location>
        <begin position="87"/>
        <end position="110"/>
    </location>
</feature>
<dbReference type="OrthoDB" id="76194at2759"/>
<keyword evidence="2" id="KW-0812">Transmembrane</keyword>
<keyword evidence="2" id="KW-1133">Transmembrane helix</keyword>
<keyword evidence="2" id="KW-0472">Membrane</keyword>